<evidence type="ECO:0000259" key="5">
    <source>
        <dbReference type="PROSITE" id="PS50600"/>
    </source>
</evidence>
<feature type="region of interest" description="Disordered" evidence="4">
    <location>
        <begin position="378"/>
        <end position="421"/>
    </location>
</feature>
<feature type="domain" description="Ubiquitin-like protease family profile" evidence="5">
    <location>
        <begin position="538"/>
        <end position="765"/>
    </location>
</feature>
<dbReference type="Gene3D" id="3.40.395.10">
    <property type="entry name" value="Adenoviral Proteinase, Chain A"/>
    <property type="match status" value="1"/>
</dbReference>
<feature type="region of interest" description="Disordered" evidence="4">
    <location>
        <begin position="116"/>
        <end position="142"/>
    </location>
</feature>
<reference evidence="7" key="1">
    <citation type="submission" date="2020-12" db="UniProtKB">
        <authorList>
            <consortium name="WormBaseParasite"/>
        </authorList>
    </citation>
    <scope>IDENTIFICATION</scope>
    <source>
        <strain evidence="7">MHco3</strain>
    </source>
</reference>
<dbReference type="PROSITE" id="PS50600">
    <property type="entry name" value="ULP_PROTEASE"/>
    <property type="match status" value="1"/>
</dbReference>
<dbReference type="GO" id="GO:0006508">
    <property type="term" value="P:proteolysis"/>
    <property type="evidence" value="ECO:0007669"/>
    <property type="project" value="UniProtKB-KW"/>
</dbReference>
<dbReference type="AlphaFoldDB" id="A0A7I4YK20"/>
<organism evidence="6 7">
    <name type="scientific">Haemonchus contortus</name>
    <name type="common">Barber pole worm</name>
    <dbReference type="NCBI Taxonomy" id="6289"/>
    <lineage>
        <taxon>Eukaryota</taxon>
        <taxon>Metazoa</taxon>
        <taxon>Ecdysozoa</taxon>
        <taxon>Nematoda</taxon>
        <taxon>Chromadorea</taxon>
        <taxon>Rhabditida</taxon>
        <taxon>Rhabditina</taxon>
        <taxon>Rhabditomorpha</taxon>
        <taxon>Strongyloidea</taxon>
        <taxon>Trichostrongylidae</taxon>
        <taxon>Haemonchus</taxon>
    </lineage>
</organism>
<evidence type="ECO:0000313" key="7">
    <source>
        <dbReference type="WBParaSite" id="HCON_00108770-00001"/>
    </source>
</evidence>
<dbReference type="OrthoDB" id="5876410at2759"/>
<dbReference type="WBParaSite" id="HCON_00108770-00001">
    <property type="protein sequence ID" value="HCON_00108770-00001"/>
    <property type="gene ID" value="HCON_00108770"/>
</dbReference>
<sequence>MSGWEHHRQETGIPINIRNIAQNGNGRAIGVAPVYPRGENIRPNYNLPQGVLPSQGVQRAVSGPSVYGSAPNRFPAYFTAPGVEMRPHYPPGFPSRGTYLIPGKQRGQLHQRFSYSPTTRGNSDVSSNTHNTPTYGIVPPRPLRMQNNQYPCASAGQLYLHEQVVAPIPSVQPALLANHDSLSTECVTKMGRHDVLHLQPVAVSAGENGFQPAGGVSISASGISFEIKCRHQDKDDEEVTVVIIAMNIVKIAYIRGVGVKNYLALLLTDIGRLKLYDLLQIREHYRYWDLIFYINFDPRLQKQVRDRLGEFYGSKVNDVDQCELKTMPDLSRNIVRVLRYAHFLNILAKESEETSKNNSVSQGPSSVERCIETTNFTAEGDVDLNRDETQASDGDTLPATTYHATQQAPSTSREESVSEDNNNNFLAGGISARARIHSSSSWNALQAAKLAGTHLTLDAGNCQFGKEEKPHLIRDGDISSINHVSSVKPFESYGTAGEFLASFSGLDDASDFPVDFLEEEKNLEIPDKGDVKVQEELLTVEDGDNADVVMKSGESLKFMGGVSVGLDVARENLYDGALMNGDMASFFIVHYIPYALLPSNWSKRNKVYFANSDLYPMVSRKCRNNLLQGEEMTVEKVKELFLSRKGAIPSYLQKLMEAELSVIPIFWENHWMLGLLQMYTPKKGLISGRLVVMDSKFDDERNKHVLKKIAETAHHHLRVAINSGLLLLEKPFQLKNLTLVRCESLPCQDNGVDCGWFMALYAERFVRDMSWMEMSDDEVRFLQLEDDETQAFYERIRNIRREVGTYMEKYTQRCLNFDYDKRAETPPHKALLFKT</sequence>
<dbReference type="InterPro" id="IPR038765">
    <property type="entry name" value="Papain-like_cys_pep_sf"/>
</dbReference>
<name>A0A7I4YK20_HAECO</name>
<dbReference type="SUPFAM" id="SSF54001">
    <property type="entry name" value="Cysteine proteinases"/>
    <property type="match status" value="1"/>
</dbReference>
<keyword evidence="2" id="KW-0645">Protease</keyword>
<protein>
    <submittedName>
        <fullName evidence="7">ULP_PROTEASE domain-containing protein</fullName>
    </submittedName>
</protein>
<dbReference type="Proteomes" id="UP000025227">
    <property type="component" value="Unplaced"/>
</dbReference>
<evidence type="ECO:0000256" key="2">
    <source>
        <dbReference type="ARBA" id="ARBA00022670"/>
    </source>
</evidence>
<dbReference type="OMA" id="HEQVVAP"/>
<proteinExistence type="inferred from homology"/>
<dbReference type="GO" id="GO:0008234">
    <property type="term" value="F:cysteine-type peptidase activity"/>
    <property type="evidence" value="ECO:0007669"/>
    <property type="project" value="InterPro"/>
</dbReference>
<dbReference type="InterPro" id="IPR003653">
    <property type="entry name" value="Peptidase_C48_C"/>
</dbReference>
<evidence type="ECO:0000313" key="6">
    <source>
        <dbReference type="Proteomes" id="UP000025227"/>
    </source>
</evidence>
<dbReference type="Pfam" id="PF02902">
    <property type="entry name" value="Peptidase_C48"/>
    <property type="match status" value="1"/>
</dbReference>
<feature type="compositionally biased region" description="Polar residues" evidence="4">
    <location>
        <begin position="116"/>
        <end position="134"/>
    </location>
</feature>
<evidence type="ECO:0000256" key="4">
    <source>
        <dbReference type="SAM" id="MobiDB-lite"/>
    </source>
</evidence>
<keyword evidence="6" id="KW-1185">Reference proteome</keyword>
<accession>A0A7I4YK20</accession>
<comment type="similarity">
    <text evidence="1">Belongs to the peptidase C48 family.</text>
</comment>
<evidence type="ECO:0000256" key="3">
    <source>
        <dbReference type="ARBA" id="ARBA00022801"/>
    </source>
</evidence>
<feature type="compositionally biased region" description="Polar residues" evidence="4">
    <location>
        <begin position="398"/>
        <end position="411"/>
    </location>
</feature>
<evidence type="ECO:0000256" key="1">
    <source>
        <dbReference type="ARBA" id="ARBA00005234"/>
    </source>
</evidence>
<keyword evidence="3" id="KW-0378">Hydrolase</keyword>